<sequence length="661" mass="74037">MAEAVGLASSAVAILEISTRVAKLCLDYSAAVSNAREDITRLHNQVDGLSRTLQEARRVIEGPNGKSLTASQNLLDSLDSCVSELAQLEKRLDLGKRGSAMRRFGLRSLKWPFEIKEVTDIISRLERYERTIHLGLQVDQTTILLDIRQQMESVSIQPVISSGTNIKPCFIVPFEQDSHFVDRPDMMGWIKEQYKGPNSRMALVGMGGFGKSQVAIQFAHHIRSTSPETSVFWVHASSKPRLQEAYRIIAERLQLPGRNNPQVDELALVRDWLQRDEVGPWLMIVDNADDVNLFYPGIRAGVSDISRGASDSSSRVVSERQPLAAFLPKGKNGTILVTSRSLDVAERLTGSHDAIYNISTMDNTQSLQLFRNKLREDFDDGTAADLLCALNYIPIAITQAASYINRRAPRVTVRSYLDDFRKSEKKKGSLLNSDAGDLRRDESVSNSVVTTWQVTFEQIRREKPSAADLLSFMSFFNPQGIPEFMTRKYTGISTNTNGSDDDDDDEFDEDLDVLRGYSLVSVTAATDTFEMHPLVQFCTQSWLSSVGDIQLWRKGYFDAMANGFPSGEFETWPDCQLLLPHIESIVEGDLPDKDVTEWADLVLRVAIYMLDAGYHQTAENLSRKASKAREDILGPEHEDTLDSMVILAKALKCLEKNINEH</sequence>
<gene>
    <name evidence="3" type="ORF">G7Z17_g7436</name>
</gene>
<dbReference type="SUPFAM" id="SSF52540">
    <property type="entry name" value="P-loop containing nucleoside triphosphate hydrolases"/>
    <property type="match status" value="1"/>
</dbReference>
<organism evidence="3 4">
    <name type="scientific">Cylindrodendrum hubeiense</name>
    <dbReference type="NCBI Taxonomy" id="595255"/>
    <lineage>
        <taxon>Eukaryota</taxon>
        <taxon>Fungi</taxon>
        <taxon>Dikarya</taxon>
        <taxon>Ascomycota</taxon>
        <taxon>Pezizomycotina</taxon>
        <taxon>Sordariomycetes</taxon>
        <taxon>Hypocreomycetidae</taxon>
        <taxon>Hypocreales</taxon>
        <taxon>Nectriaceae</taxon>
        <taxon>Cylindrodendrum</taxon>
    </lineage>
</organism>
<dbReference type="Gene3D" id="3.40.50.300">
    <property type="entry name" value="P-loop containing nucleotide triphosphate hydrolases"/>
    <property type="match status" value="1"/>
</dbReference>
<reference evidence="3" key="1">
    <citation type="submission" date="2020-03" db="EMBL/GenBank/DDBJ databases">
        <title>Draft Genome Sequence of Cylindrodendrum hubeiense.</title>
        <authorList>
            <person name="Buettner E."/>
            <person name="Kellner H."/>
        </authorList>
    </citation>
    <scope>NUCLEOTIDE SEQUENCE</scope>
    <source>
        <strain evidence="3">IHI 201604</strain>
    </source>
</reference>
<keyword evidence="4" id="KW-1185">Reference proteome</keyword>
<dbReference type="InterPro" id="IPR056681">
    <property type="entry name" value="DUF7779"/>
</dbReference>
<dbReference type="EMBL" id="JAANBB010000165">
    <property type="protein sequence ID" value="KAF7547858.1"/>
    <property type="molecule type" value="Genomic_DNA"/>
</dbReference>
<dbReference type="PANTHER" id="PTHR35205:SF1">
    <property type="entry name" value="ZU5 DOMAIN-CONTAINING PROTEIN"/>
    <property type="match status" value="1"/>
</dbReference>
<dbReference type="PANTHER" id="PTHR35205">
    <property type="entry name" value="NB-ARC AND TPR DOMAIN PROTEIN"/>
    <property type="match status" value="1"/>
</dbReference>
<dbReference type="Proteomes" id="UP000722485">
    <property type="component" value="Unassembled WGS sequence"/>
</dbReference>
<protein>
    <recommendedName>
        <fullName evidence="2">DUF7779 domain-containing protein</fullName>
    </recommendedName>
</protein>
<proteinExistence type="predicted"/>
<name>A0A9P5HD80_9HYPO</name>
<evidence type="ECO:0000259" key="2">
    <source>
        <dbReference type="Pfam" id="PF25000"/>
    </source>
</evidence>
<evidence type="ECO:0000313" key="3">
    <source>
        <dbReference type="EMBL" id="KAF7547858.1"/>
    </source>
</evidence>
<accession>A0A9P5HD80</accession>
<feature type="coiled-coil region" evidence="1">
    <location>
        <begin position="32"/>
        <end position="91"/>
    </location>
</feature>
<dbReference type="Gene3D" id="1.25.40.10">
    <property type="entry name" value="Tetratricopeptide repeat domain"/>
    <property type="match status" value="1"/>
</dbReference>
<evidence type="ECO:0000313" key="4">
    <source>
        <dbReference type="Proteomes" id="UP000722485"/>
    </source>
</evidence>
<feature type="domain" description="DUF7779" evidence="2">
    <location>
        <begin position="460"/>
        <end position="543"/>
    </location>
</feature>
<dbReference type="InterPro" id="IPR027417">
    <property type="entry name" value="P-loop_NTPase"/>
</dbReference>
<dbReference type="OrthoDB" id="20872at2759"/>
<keyword evidence="1" id="KW-0175">Coiled coil</keyword>
<comment type="caution">
    <text evidence="3">The sequence shown here is derived from an EMBL/GenBank/DDBJ whole genome shotgun (WGS) entry which is preliminary data.</text>
</comment>
<evidence type="ECO:0000256" key="1">
    <source>
        <dbReference type="SAM" id="Coils"/>
    </source>
</evidence>
<dbReference type="InterPro" id="IPR011990">
    <property type="entry name" value="TPR-like_helical_dom_sf"/>
</dbReference>
<dbReference type="Pfam" id="PF25000">
    <property type="entry name" value="DUF7779"/>
    <property type="match status" value="1"/>
</dbReference>
<dbReference type="AlphaFoldDB" id="A0A9P5HD80"/>